<evidence type="ECO:0000313" key="2">
    <source>
        <dbReference type="Proteomes" id="UP000308600"/>
    </source>
</evidence>
<organism evidence="1 2">
    <name type="scientific">Pluteus cervinus</name>
    <dbReference type="NCBI Taxonomy" id="181527"/>
    <lineage>
        <taxon>Eukaryota</taxon>
        <taxon>Fungi</taxon>
        <taxon>Dikarya</taxon>
        <taxon>Basidiomycota</taxon>
        <taxon>Agaricomycotina</taxon>
        <taxon>Agaricomycetes</taxon>
        <taxon>Agaricomycetidae</taxon>
        <taxon>Agaricales</taxon>
        <taxon>Pluteineae</taxon>
        <taxon>Pluteaceae</taxon>
        <taxon>Pluteus</taxon>
    </lineage>
</organism>
<dbReference type="EMBL" id="ML208276">
    <property type="protein sequence ID" value="TFK73428.1"/>
    <property type="molecule type" value="Genomic_DNA"/>
</dbReference>
<name>A0ACD3B5V3_9AGAR</name>
<gene>
    <name evidence="1" type="ORF">BDN72DRAFT_894036</name>
</gene>
<evidence type="ECO:0000313" key="1">
    <source>
        <dbReference type="EMBL" id="TFK73428.1"/>
    </source>
</evidence>
<accession>A0ACD3B5V3</accession>
<dbReference type="Proteomes" id="UP000308600">
    <property type="component" value="Unassembled WGS sequence"/>
</dbReference>
<keyword evidence="2" id="KW-1185">Reference proteome</keyword>
<proteinExistence type="predicted"/>
<protein>
    <submittedName>
        <fullName evidence="1">Uncharacterized protein</fullName>
    </submittedName>
</protein>
<reference evidence="1 2" key="1">
    <citation type="journal article" date="2019" name="Nat. Ecol. Evol.">
        <title>Megaphylogeny resolves global patterns of mushroom evolution.</title>
        <authorList>
            <person name="Varga T."/>
            <person name="Krizsan K."/>
            <person name="Foldi C."/>
            <person name="Dima B."/>
            <person name="Sanchez-Garcia M."/>
            <person name="Sanchez-Ramirez S."/>
            <person name="Szollosi G.J."/>
            <person name="Szarkandi J.G."/>
            <person name="Papp V."/>
            <person name="Albert L."/>
            <person name="Andreopoulos W."/>
            <person name="Angelini C."/>
            <person name="Antonin V."/>
            <person name="Barry K.W."/>
            <person name="Bougher N.L."/>
            <person name="Buchanan P."/>
            <person name="Buyck B."/>
            <person name="Bense V."/>
            <person name="Catcheside P."/>
            <person name="Chovatia M."/>
            <person name="Cooper J."/>
            <person name="Damon W."/>
            <person name="Desjardin D."/>
            <person name="Finy P."/>
            <person name="Geml J."/>
            <person name="Haridas S."/>
            <person name="Hughes K."/>
            <person name="Justo A."/>
            <person name="Karasinski D."/>
            <person name="Kautmanova I."/>
            <person name="Kiss B."/>
            <person name="Kocsube S."/>
            <person name="Kotiranta H."/>
            <person name="LaButti K.M."/>
            <person name="Lechner B.E."/>
            <person name="Liimatainen K."/>
            <person name="Lipzen A."/>
            <person name="Lukacs Z."/>
            <person name="Mihaltcheva S."/>
            <person name="Morgado L.N."/>
            <person name="Niskanen T."/>
            <person name="Noordeloos M.E."/>
            <person name="Ohm R.A."/>
            <person name="Ortiz-Santana B."/>
            <person name="Ovrebo C."/>
            <person name="Racz N."/>
            <person name="Riley R."/>
            <person name="Savchenko A."/>
            <person name="Shiryaev A."/>
            <person name="Soop K."/>
            <person name="Spirin V."/>
            <person name="Szebenyi C."/>
            <person name="Tomsovsky M."/>
            <person name="Tulloss R.E."/>
            <person name="Uehling J."/>
            <person name="Grigoriev I.V."/>
            <person name="Vagvolgyi C."/>
            <person name="Papp T."/>
            <person name="Martin F.M."/>
            <person name="Miettinen O."/>
            <person name="Hibbett D.S."/>
            <person name="Nagy L.G."/>
        </authorList>
    </citation>
    <scope>NUCLEOTIDE SEQUENCE [LARGE SCALE GENOMIC DNA]</scope>
    <source>
        <strain evidence="1 2">NL-1719</strain>
    </source>
</reference>
<sequence>MSIAHLTMTADIYDFSIEDWYVADPSSDGGKDPLTNPPPSPFPTEQECPLTPFTPALTPVTVIEDCEPKVVSISTAFNLVTHTAEPDLVFYATDGVLFYADTKIIAKNSPDAFKALISATSSPSGDAEYESLGSMKIIPVQESSVILNIILHTVYGTSCAEFAPTFEALVEAVCRMPLYDISPSTHITRNTHLYFALLAYAPLYPLDLYALAGHFKIHDLAVATSSHLLSCSLSSITEEMAERIGTLYLMRLFNLHFTRCTALKDLLLAPPQLHPFTEECSFDDQKCLTRAWAFVSAYLAWDARADLSIHSMNLVFSPLAADLTCSHCKKSLETKTHDVVAQWASLKCTI</sequence>